<dbReference type="SUPFAM" id="SSF51197">
    <property type="entry name" value="Clavaminate synthase-like"/>
    <property type="match status" value="1"/>
</dbReference>
<name>A0A444YXU3_ARAHY</name>
<organism evidence="8 9">
    <name type="scientific">Arachis hypogaea</name>
    <name type="common">Peanut</name>
    <dbReference type="NCBI Taxonomy" id="3818"/>
    <lineage>
        <taxon>Eukaryota</taxon>
        <taxon>Viridiplantae</taxon>
        <taxon>Streptophyta</taxon>
        <taxon>Embryophyta</taxon>
        <taxon>Tracheophyta</taxon>
        <taxon>Spermatophyta</taxon>
        <taxon>Magnoliopsida</taxon>
        <taxon>eudicotyledons</taxon>
        <taxon>Gunneridae</taxon>
        <taxon>Pentapetalae</taxon>
        <taxon>rosids</taxon>
        <taxon>fabids</taxon>
        <taxon>Fabales</taxon>
        <taxon>Fabaceae</taxon>
        <taxon>Papilionoideae</taxon>
        <taxon>50 kb inversion clade</taxon>
        <taxon>dalbergioids sensu lato</taxon>
        <taxon>Dalbergieae</taxon>
        <taxon>Pterocarpus clade</taxon>
        <taxon>Arachis</taxon>
    </lineage>
</organism>
<keyword evidence="4 6" id="KW-0560">Oxidoreductase</keyword>
<dbReference type="PANTHER" id="PTHR10209">
    <property type="entry name" value="OXIDOREDUCTASE, 2OG-FE II OXYGENASE FAMILY PROTEIN"/>
    <property type="match status" value="1"/>
</dbReference>
<dbReference type="InterPro" id="IPR026992">
    <property type="entry name" value="DIOX_N"/>
</dbReference>
<evidence type="ECO:0000256" key="4">
    <source>
        <dbReference type="ARBA" id="ARBA00023002"/>
    </source>
</evidence>
<dbReference type="GO" id="GO:0051213">
    <property type="term" value="F:dioxygenase activity"/>
    <property type="evidence" value="ECO:0007669"/>
    <property type="project" value="UniProtKB-ARBA"/>
</dbReference>
<dbReference type="FunFam" id="2.60.120.330:FF:000005">
    <property type="entry name" value="1-aminocyclopropane-1-carboxylate oxidase homolog 1"/>
    <property type="match status" value="1"/>
</dbReference>
<sequence length="371" mass="41447">MIVAGAGNPAINDRLRQLKAFDESRAGVKGLVDSGITKLPQIFIRPPEELTAGDPSPGEPTPTQFSIPVIDLKDISGDRAGLVVGVRHAAETVGFFQVVNHGIPVKLLEETLTAAREFHELAQEVKGEYYTREMMKKVKYVSNFDLYQSKYANWRDTLFCVMGPEPLDPQELPTACREVTMEYSRQVKDLGKVLFELLSEALGLNPEHLASLDCAKGHSILYHYYPPCPEPELTMGTTRHSDPDFLTLLLQDHIGGLQVFTQNGWIDVPPLHGAIVVNIGDLLQLMSNDKFKSVEHRVLANHVGPRVSVACFFTLHLHQTRRMYGPIKELLSEDNPPVYRDTSLKDFIAYYDSKGLRDHGISALSHFKLMG</sequence>
<evidence type="ECO:0000259" key="7">
    <source>
        <dbReference type="PROSITE" id="PS51471"/>
    </source>
</evidence>
<proteinExistence type="inferred from homology"/>
<evidence type="ECO:0000256" key="2">
    <source>
        <dbReference type="ARBA" id="ARBA00008056"/>
    </source>
</evidence>
<feature type="domain" description="Fe2OG dioxygenase" evidence="7">
    <location>
        <begin position="216"/>
        <end position="315"/>
    </location>
</feature>
<protein>
    <recommendedName>
        <fullName evidence="7">Fe2OG dioxygenase domain-containing protein</fullName>
    </recommendedName>
</protein>
<evidence type="ECO:0000313" key="9">
    <source>
        <dbReference type="Proteomes" id="UP000289738"/>
    </source>
</evidence>
<dbReference type="InterPro" id="IPR044861">
    <property type="entry name" value="IPNS-like_FE2OG_OXY"/>
</dbReference>
<dbReference type="STRING" id="3818.A0A444YXU3"/>
<dbReference type="Pfam" id="PF14226">
    <property type="entry name" value="DIOX_N"/>
    <property type="match status" value="1"/>
</dbReference>
<keyword evidence="5 6" id="KW-0408">Iron</keyword>
<dbReference type="PANTHER" id="PTHR10209:SF776">
    <property type="entry name" value="2OG-FE(II) OXYGENASE FAMILY OXIDOREDUCTASE"/>
    <property type="match status" value="1"/>
</dbReference>
<evidence type="ECO:0000313" key="8">
    <source>
        <dbReference type="EMBL" id="RYR06750.1"/>
    </source>
</evidence>
<evidence type="ECO:0000256" key="6">
    <source>
        <dbReference type="RuleBase" id="RU003682"/>
    </source>
</evidence>
<dbReference type="Gene3D" id="2.60.120.330">
    <property type="entry name" value="B-lactam Antibiotic, Isopenicillin N Synthase, Chain"/>
    <property type="match status" value="1"/>
</dbReference>
<dbReference type="EMBL" id="SDMP01000015">
    <property type="protein sequence ID" value="RYR06750.1"/>
    <property type="molecule type" value="Genomic_DNA"/>
</dbReference>
<dbReference type="PROSITE" id="PS51471">
    <property type="entry name" value="FE2OG_OXY"/>
    <property type="match status" value="1"/>
</dbReference>
<evidence type="ECO:0000256" key="1">
    <source>
        <dbReference type="ARBA" id="ARBA00001962"/>
    </source>
</evidence>
<dbReference type="Pfam" id="PF03171">
    <property type="entry name" value="2OG-FeII_Oxy"/>
    <property type="match status" value="1"/>
</dbReference>
<dbReference type="Proteomes" id="UP000289738">
    <property type="component" value="Chromosome B05"/>
</dbReference>
<evidence type="ECO:0000256" key="3">
    <source>
        <dbReference type="ARBA" id="ARBA00022723"/>
    </source>
</evidence>
<evidence type="ECO:0000256" key="5">
    <source>
        <dbReference type="ARBA" id="ARBA00023004"/>
    </source>
</evidence>
<comment type="cofactor">
    <cofactor evidence="1">
        <name>Fe cation</name>
        <dbReference type="ChEBI" id="CHEBI:24875"/>
    </cofactor>
</comment>
<dbReference type="GO" id="GO:0046872">
    <property type="term" value="F:metal ion binding"/>
    <property type="evidence" value="ECO:0007669"/>
    <property type="project" value="UniProtKB-KW"/>
</dbReference>
<comment type="similarity">
    <text evidence="2 6">Belongs to the iron/ascorbate-dependent oxidoreductase family.</text>
</comment>
<accession>A0A444YXU3</accession>
<reference evidence="8 9" key="1">
    <citation type="submission" date="2019-01" db="EMBL/GenBank/DDBJ databases">
        <title>Sequencing of cultivated peanut Arachis hypogaea provides insights into genome evolution and oil improvement.</title>
        <authorList>
            <person name="Chen X."/>
        </authorList>
    </citation>
    <scope>NUCLEOTIDE SEQUENCE [LARGE SCALE GENOMIC DNA]</scope>
    <source>
        <strain evidence="9">cv. Fuhuasheng</strain>
        <tissue evidence="8">Leaves</tissue>
    </source>
</reference>
<keyword evidence="3 6" id="KW-0479">Metal-binding</keyword>
<dbReference type="AlphaFoldDB" id="A0A444YXU3"/>
<dbReference type="InterPro" id="IPR027443">
    <property type="entry name" value="IPNS-like_sf"/>
</dbReference>
<keyword evidence="9" id="KW-1185">Reference proteome</keyword>
<gene>
    <name evidence="8" type="ORF">Ahy_B05g074052</name>
</gene>
<dbReference type="InterPro" id="IPR005123">
    <property type="entry name" value="Oxoglu/Fe-dep_dioxygenase_dom"/>
</dbReference>
<comment type="caution">
    <text evidence="8">The sequence shown here is derived from an EMBL/GenBank/DDBJ whole genome shotgun (WGS) entry which is preliminary data.</text>
</comment>